<evidence type="ECO:0000313" key="2">
    <source>
        <dbReference type="EMBL" id="UEM09296.1"/>
    </source>
</evidence>
<reference evidence="2 3" key="2">
    <citation type="journal article" date="2022" name="Int. J. Syst. Evol. Microbiol.">
        <title>Strains of Bradyrhizobium barranii sp. nov. associated with legumes native to Canada are symbionts of soybeans and belong to different subspecies (subsp. barranii subsp. nov. and subsp. apii subsp. nov.) and symbiovars (sv. glycinearum and sv. septentrionale).</title>
        <authorList>
            <person name="Bromfield E.S.P."/>
            <person name="Cloutier S."/>
            <person name="Wasai-Hara S."/>
            <person name="Minamisawa K."/>
        </authorList>
    </citation>
    <scope>NUCLEOTIDE SEQUENCE [LARGE SCALE GENOMIC DNA]</scope>
    <source>
        <strain evidence="2 3">144S4</strain>
    </source>
</reference>
<proteinExistence type="predicted"/>
<dbReference type="EMBL" id="CP086136">
    <property type="protein sequence ID" value="UEM09296.1"/>
    <property type="molecule type" value="Genomic_DNA"/>
</dbReference>
<dbReference type="EMBL" id="JAGEMI010000001">
    <property type="protein sequence ID" value="MBO1865679.1"/>
    <property type="molecule type" value="Genomic_DNA"/>
</dbReference>
<dbReference type="Proteomes" id="UP000664702">
    <property type="component" value="Chromosome"/>
</dbReference>
<name>A0A939M9S2_9BRAD</name>
<sequence>MSWTRAARVRRIRDTLECGMDRAVEIERGTFLLDYLDRAKALGSNDGLTDVLREVVLDQYAIRGIDLGKING</sequence>
<reference evidence="1" key="1">
    <citation type="submission" date="2021-03" db="EMBL/GenBank/DDBJ databases">
        <title>Whole Genome Sequence of Bradyrhizobium sp. Strain 144S4.</title>
        <authorList>
            <person name="Bromfield E.S.P."/>
            <person name="Cloutier S."/>
        </authorList>
    </citation>
    <scope>NUCLEOTIDE SEQUENCE [LARGE SCALE GENOMIC DNA]</scope>
    <source>
        <strain evidence="1">144S4</strain>
    </source>
</reference>
<protein>
    <submittedName>
        <fullName evidence="1">Uncharacterized protein</fullName>
    </submittedName>
</protein>
<dbReference type="KEGG" id="bban:J4G43_031720"/>
<gene>
    <name evidence="2" type="ORF">J4G43_031720</name>
    <name evidence="1" type="ORF">J4G43_33700</name>
</gene>
<evidence type="ECO:0000313" key="3">
    <source>
        <dbReference type="Proteomes" id="UP000664702"/>
    </source>
</evidence>
<organism evidence="1">
    <name type="scientific">Bradyrhizobium barranii subsp. barranii</name>
    <dbReference type="NCBI Taxonomy" id="2823807"/>
    <lineage>
        <taxon>Bacteria</taxon>
        <taxon>Pseudomonadati</taxon>
        <taxon>Pseudomonadota</taxon>
        <taxon>Alphaproteobacteria</taxon>
        <taxon>Hyphomicrobiales</taxon>
        <taxon>Nitrobacteraceae</taxon>
        <taxon>Bradyrhizobium</taxon>
        <taxon>Bradyrhizobium barranii</taxon>
    </lineage>
</organism>
<evidence type="ECO:0000313" key="1">
    <source>
        <dbReference type="EMBL" id="MBO1865679.1"/>
    </source>
</evidence>
<dbReference type="RefSeq" id="WP_155258084.1">
    <property type="nucleotide sequence ID" value="NZ_CP086136.1"/>
</dbReference>
<dbReference type="AlphaFoldDB" id="A0A939M9S2"/>
<accession>A0A939M9S2</accession>